<name>A0A9C6SVX1_DROAB</name>
<evidence type="ECO:0000256" key="1">
    <source>
        <dbReference type="SAM" id="Coils"/>
    </source>
</evidence>
<proteinExistence type="predicted"/>
<organism evidence="3 4">
    <name type="scientific">Drosophila albomicans</name>
    <name type="common">Fruit fly</name>
    <dbReference type="NCBI Taxonomy" id="7291"/>
    <lineage>
        <taxon>Eukaryota</taxon>
        <taxon>Metazoa</taxon>
        <taxon>Ecdysozoa</taxon>
        <taxon>Arthropoda</taxon>
        <taxon>Hexapoda</taxon>
        <taxon>Insecta</taxon>
        <taxon>Pterygota</taxon>
        <taxon>Neoptera</taxon>
        <taxon>Endopterygota</taxon>
        <taxon>Diptera</taxon>
        <taxon>Brachycera</taxon>
        <taxon>Muscomorpha</taxon>
        <taxon>Ephydroidea</taxon>
        <taxon>Drosophilidae</taxon>
        <taxon>Drosophila</taxon>
    </lineage>
</organism>
<gene>
    <name evidence="4" type="primary">LOC127565590</name>
</gene>
<accession>A0A9C6SVX1</accession>
<feature type="signal peptide" evidence="2">
    <location>
        <begin position="1"/>
        <end position="22"/>
    </location>
</feature>
<feature type="coiled-coil region" evidence="1">
    <location>
        <begin position="70"/>
        <end position="141"/>
    </location>
</feature>
<reference evidence="4" key="1">
    <citation type="submission" date="2025-08" db="UniProtKB">
        <authorList>
            <consortium name="RefSeq"/>
        </authorList>
    </citation>
    <scope>IDENTIFICATION</scope>
    <source>
        <strain evidence="4">15112-1751.03</strain>
        <tissue evidence="4">Whole Adult</tissue>
    </source>
</reference>
<feature type="chain" id="PRO_5038454569" evidence="2">
    <location>
        <begin position="23"/>
        <end position="158"/>
    </location>
</feature>
<keyword evidence="3" id="KW-1185">Reference proteome</keyword>
<sequence>MNRIIKTVVLILLLQKLSTAEAFMDETCELNREMEQQCRSYTYSVVKPMLDYLHQVSEELQESKSKDEIIKDLREKLAQQEINEALINEMRSQIDFQKRIDSLTKSNKKCKAELASKSAELDRLNVEMKKLSSSLLDKDKEIVKINISNSGVTIRADL</sequence>
<dbReference type="GeneID" id="127565590"/>
<evidence type="ECO:0000313" key="3">
    <source>
        <dbReference type="Proteomes" id="UP000515160"/>
    </source>
</evidence>
<evidence type="ECO:0000313" key="4">
    <source>
        <dbReference type="RefSeq" id="XP_051860806.1"/>
    </source>
</evidence>
<keyword evidence="1" id="KW-0175">Coiled coil</keyword>
<dbReference type="AlphaFoldDB" id="A0A9C6SVX1"/>
<dbReference type="Proteomes" id="UP000515160">
    <property type="component" value="Chromosome 3"/>
</dbReference>
<dbReference type="OrthoDB" id="7859910at2759"/>
<evidence type="ECO:0000256" key="2">
    <source>
        <dbReference type="SAM" id="SignalP"/>
    </source>
</evidence>
<dbReference type="RefSeq" id="XP_051860806.1">
    <property type="nucleotide sequence ID" value="XM_052004846.1"/>
</dbReference>
<keyword evidence="2" id="KW-0732">Signal</keyword>
<protein>
    <submittedName>
        <fullName evidence="4">Uncharacterized protein LOC127565590 isoform X4</fullName>
    </submittedName>
</protein>
<dbReference type="CTD" id="246471"/>